<reference evidence="3" key="1">
    <citation type="submission" date="2023-01" db="EMBL/GenBank/DDBJ databases">
        <title>Key to firefly adult light organ development and bioluminescence: homeobox transcription factors regulate luciferase expression and transportation to peroxisome.</title>
        <authorList>
            <person name="Fu X."/>
        </authorList>
    </citation>
    <scope>NUCLEOTIDE SEQUENCE [LARGE SCALE GENOMIC DNA]</scope>
</reference>
<gene>
    <name evidence="2" type="ORF">RN001_013349</name>
</gene>
<dbReference type="PANTHER" id="PTHR45749">
    <property type="match status" value="1"/>
</dbReference>
<dbReference type="Proteomes" id="UP001353858">
    <property type="component" value="Unassembled WGS sequence"/>
</dbReference>
<evidence type="ECO:0000259" key="1">
    <source>
        <dbReference type="Pfam" id="PF05699"/>
    </source>
</evidence>
<sequence length="281" mass="33027">MNDQQELPETQNEARGILKKMQMLDTVMLTEMWSIILVRCNETSKSLQSASFRLDVALKLVDSLTTFVKNQRDKFEMYETTSKQIYPDFEYKTNTTRSRQSSSRLTFFDGATEDIQFQGREKFRTEVYIPIIDTLIATTFEGLRSTTEFVRIFTKFYVNDVNEKELLVECGHFKHYLFQMLGDHIPIYDMYNLLKSNNLVEMFSNVEIAFRIFLSLMVTNASGERSFSKLKLNKNELRNSMCQERLKCLSLMSIENDLLQEIDFNDVIEDFALQKSRRKPV</sequence>
<comment type="caution">
    <text evidence="2">The sequence shown here is derived from an EMBL/GenBank/DDBJ whole genome shotgun (WGS) entry which is preliminary data.</text>
</comment>
<evidence type="ECO:0000313" key="2">
    <source>
        <dbReference type="EMBL" id="KAK4873989.1"/>
    </source>
</evidence>
<organism evidence="2 3">
    <name type="scientific">Aquatica leii</name>
    <dbReference type="NCBI Taxonomy" id="1421715"/>
    <lineage>
        <taxon>Eukaryota</taxon>
        <taxon>Metazoa</taxon>
        <taxon>Ecdysozoa</taxon>
        <taxon>Arthropoda</taxon>
        <taxon>Hexapoda</taxon>
        <taxon>Insecta</taxon>
        <taxon>Pterygota</taxon>
        <taxon>Neoptera</taxon>
        <taxon>Endopterygota</taxon>
        <taxon>Coleoptera</taxon>
        <taxon>Polyphaga</taxon>
        <taxon>Elateriformia</taxon>
        <taxon>Elateroidea</taxon>
        <taxon>Lampyridae</taxon>
        <taxon>Luciolinae</taxon>
        <taxon>Aquatica</taxon>
    </lineage>
</organism>
<accession>A0AAN7SDU5</accession>
<dbReference type="EMBL" id="JARPUR010000006">
    <property type="protein sequence ID" value="KAK4873989.1"/>
    <property type="molecule type" value="Genomic_DNA"/>
</dbReference>
<dbReference type="AlphaFoldDB" id="A0AAN7SDU5"/>
<proteinExistence type="predicted"/>
<dbReference type="PANTHER" id="PTHR45749:SF23">
    <property type="entry name" value="ZINC FINGER MYM-TYPE PROTEIN 1-LIKE"/>
    <property type="match status" value="1"/>
</dbReference>
<dbReference type="GO" id="GO:0046983">
    <property type="term" value="F:protein dimerization activity"/>
    <property type="evidence" value="ECO:0007669"/>
    <property type="project" value="InterPro"/>
</dbReference>
<evidence type="ECO:0000313" key="3">
    <source>
        <dbReference type="Proteomes" id="UP001353858"/>
    </source>
</evidence>
<feature type="domain" description="HAT C-terminal dimerisation" evidence="1">
    <location>
        <begin position="203"/>
        <end position="258"/>
    </location>
</feature>
<dbReference type="InterPro" id="IPR008906">
    <property type="entry name" value="HATC_C_dom"/>
</dbReference>
<protein>
    <recommendedName>
        <fullName evidence="1">HAT C-terminal dimerisation domain-containing protein</fullName>
    </recommendedName>
</protein>
<keyword evidence="3" id="KW-1185">Reference proteome</keyword>
<name>A0AAN7SDU5_9COLE</name>
<dbReference type="Pfam" id="PF05699">
    <property type="entry name" value="Dimer_Tnp_hAT"/>
    <property type="match status" value="1"/>
</dbReference>